<sequence length="8" mass="912">MPMKTSSM</sequence>
<accession>A0A0E9T705</accession>
<protein>
    <submittedName>
        <fullName evidence="1">Uncharacterized protein</fullName>
    </submittedName>
</protein>
<reference evidence="1" key="1">
    <citation type="submission" date="2014-11" db="EMBL/GenBank/DDBJ databases">
        <authorList>
            <person name="Amaro Gonzalez C."/>
        </authorList>
    </citation>
    <scope>NUCLEOTIDE SEQUENCE</scope>
</reference>
<evidence type="ECO:0000313" key="1">
    <source>
        <dbReference type="EMBL" id="JAH48705.1"/>
    </source>
</evidence>
<dbReference type="EMBL" id="GBXM01041560">
    <property type="protein sequence ID" value="JAH67017.1"/>
    <property type="molecule type" value="Transcribed_RNA"/>
</dbReference>
<name>A0A0E9T705_ANGAN</name>
<proteinExistence type="predicted"/>
<dbReference type="EMBL" id="GBXM01059872">
    <property type="protein sequence ID" value="JAH48705.1"/>
    <property type="molecule type" value="Transcribed_RNA"/>
</dbReference>
<organism evidence="1">
    <name type="scientific">Anguilla anguilla</name>
    <name type="common">European freshwater eel</name>
    <name type="synonym">Muraena anguilla</name>
    <dbReference type="NCBI Taxonomy" id="7936"/>
    <lineage>
        <taxon>Eukaryota</taxon>
        <taxon>Metazoa</taxon>
        <taxon>Chordata</taxon>
        <taxon>Craniata</taxon>
        <taxon>Vertebrata</taxon>
        <taxon>Euteleostomi</taxon>
        <taxon>Actinopterygii</taxon>
        <taxon>Neopterygii</taxon>
        <taxon>Teleostei</taxon>
        <taxon>Anguilliformes</taxon>
        <taxon>Anguillidae</taxon>
        <taxon>Anguilla</taxon>
    </lineage>
</organism>
<reference evidence="1" key="2">
    <citation type="journal article" date="2015" name="Fish Shellfish Immunol.">
        <title>Early steps in the European eel (Anguilla anguilla)-Vibrio vulnificus interaction in the gills: Role of the RtxA13 toxin.</title>
        <authorList>
            <person name="Callol A."/>
            <person name="Pajuelo D."/>
            <person name="Ebbesson L."/>
            <person name="Teles M."/>
            <person name="MacKenzie S."/>
            <person name="Amaro C."/>
        </authorList>
    </citation>
    <scope>NUCLEOTIDE SEQUENCE</scope>
</reference>